<evidence type="ECO:0000259" key="2">
    <source>
        <dbReference type="Pfam" id="PF09098"/>
    </source>
</evidence>
<sequence>MKILSSVLAFSLFIAVAACSANSDFEKKATSIINAKCVECHSTDRTYAKKGMSPEWWKETIKRMRSYGAPLTDQEAKTILEYLSK</sequence>
<dbReference type="Pfam" id="PF09098">
    <property type="entry name" value="Dehyd-heme_bind"/>
    <property type="match status" value="1"/>
</dbReference>
<reference evidence="3 4" key="1">
    <citation type="submission" date="2016-02" db="EMBL/GenBank/DDBJ databases">
        <title>Draft genome sequence of Thermodesulfatator sp. S606.</title>
        <authorList>
            <person name="Lai Q."/>
            <person name="Cao J."/>
            <person name="Dupont S."/>
            <person name="Shao Z."/>
            <person name="Jebbar M."/>
            <person name="Alain K."/>
        </authorList>
    </citation>
    <scope>NUCLEOTIDE SEQUENCE [LARGE SCALE GENOMIC DNA]</scope>
    <source>
        <strain evidence="3 4">S606</strain>
    </source>
</reference>
<dbReference type="SUPFAM" id="SSF46626">
    <property type="entry name" value="Cytochrome c"/>
    <property type="match status" value="1"/>
</dbReference>
<name>A0A177E8W4_9BACT</name>
<dbReference type="InterPro" id="IPR015182">
    <property type="entry name" value="QH-AmDH_asu_heme-bd_dom"/>
</dbReference>
<evidence type="ECO:0000313" key="4">
    <source>
        <dbReference type="Proteomes" id="UP000076964"/>
    </source>
</evidence>
<gene>
    <name evidence="3" type="ORF">TH606_04780</name>
</gene>
<feature type="chain" id="PRO_5008060211" description="Quinohemoprotein amine dehydrogenase alpha subunit haem binding domain-containing protein" evidence="1">
    <location>
        <begin position="21"/>
        <end position="85"/>
    </location>
</feature>
<dbReference type="EMBL" id="LSFI01000018">
    <property type="protein sequence ID" value="OAG27850.1"/>
    <property type="molecule type" value="Genomic_DNA"/>
</dbReference>
<evidence type="ECO:0000256" key="1">
    <source>
        <dbReference type="SAM" id="SignalP"/>
    </source>
</evidence>
<dbReference type="RefSeq" id="WP_068541777.1">
    <property type="nucleotide sequence ID" value="NZ_LSFI01000018.1"/>
</dbReference>
<keyword evidence="1" id="KW-0732">Signal</keyword>
<dbReference type="Proteomes" id="UP000076964">
    <property type="component" value="Unassembled WGS sequence"/>
</dbReference>
<evidence type="ECO:0000313" key="3">
    <source>
        <dbReference type="EMBL" id="OAG27850.1"/>
    </source>
</evidence>
<comment type="caution">
    <text evidence="3">The sequence shown here is derived from an EMBL/GenBank/DDBJ whole genome shotgun (WGS) entry which is preliminary data.</text>
</comment>
<feature type="signal peptide" evidence="1">
    <location>
        <begin position="1"/>
        <end position="20"/>
    </location>
</feature>
<accession>A0A177E8W4</accession>
<feature type="domain" description="Quinohemoprotein amine dehydrogenase alpha subunit haem binding" evidence="2">
    <location>
        <begin position="28"/>
        <end position="84"/>
    </location>
</feature>
<proteinExistence type="predicted"/>
<organism evidence="3 4">
    <name type="scientific">Thermodesulfatator autotrophicus</name>
    <dbReference type="NCBI Taxonomy" id="1795632"/>
    <lineage>
        <taxon>Bacteria</taxon>
        <taxon>Pseudomonadati</taxon>
        <taxon>Thermodesulfobacteriota</taxon>
        <taxon>Thermodesulfobacteria</taxon>
        <taxon>Thermodesulfobacteriales</taxon>
        <taxon>Thermodesulfatatoraceae</taxon>
        <taxon>Thermodesulfatator</taxon>
    </lineage>
</organism>
<dbReference type="GO" id="GO:0009055">
    <property type="term" value="F:electron transfer activity"/>
    <property type="evidence" value="ECO:0007669"/>
    <property type="project" value="InterPro"/>
</dbReference>
<dbReference type="PROSITE" id="PS51257">
    <property type="entry name" value="PROKAR_LIPOPROTEIN"/>
    <property type="match status" value="1"/>
</dbReference>
<dbReference type="STRING" id="1795632.TH606_04780"/>
<protein>
    <recommendedName>
        <fullName evidence="2">Quinohemoprotein amine dehydrogenase alpha subunit haem binding domain-containing protein</fullName>
    </recommendedName>
</protein>
<dbReference type="GO" id="GO:0020037">
    <property type="term" value="F:heme binding"/>
    <property type="evidence" value="ECO:0007669"/>
    <property type="project" value="InterPro"/>
</dbReference>
<dbReference type="AlphaFoldDB" id="A0A177E8W4"/>
<dbReference type="OrthoDB" id="258660at2"/>
<keyword evidence="4" id="KW-1185">Reference proteome</keyword>
<dbReference type="InterPro" id="IPR036909">
    <property type="entry name" value="Cyt_c-like_dom_sf"/>
</dbReference>
<dbReference type="Gene3D" id="1.10.760.10">
    <property type="entry name" value="Cytochrome c-like domain"/>
    <property type="match status" value="1"/>
</dbReference>